<organism evidence="2 3">
    <name type="scientific">Ilyodon furcidens</name>
    <name type="common">goldbreast splitfin</name>
    <dbReference type="NCBI Taxonomy" id="33524"/>
    <lineage>
        <taxon>Eukaryota</taxon>
        <taxon>Metazoa</taxon>
        <taxon>Chordata</taxon>
        <taxon>Craniata</taxon>
        <taxon>Vertebrata</taxon>
        <taxon>Euteleostomi</taxon>
        <taxon>Actinopterygii</taxon>
        <taxon>Neopterygii</taxon>
        <taxon>Teleostei</taxon>
        <taxon>Neoteleostei</taxon>
        <taxon>Acanthomorphata</taxon>
        <taxon>Ovalentaria</taxon>
        <taxon>Atherinomorphae</taxon>
        <taxon>Cyprinodontiformes</taxon>
        <taxon>Goodeidae</taxon>
        <taxon>Ilyodon</taxon>
    </lineage>
</organism>
<feature type="transmembrane region" description="Helical" evidence="1">
    <location>
        <begin position="51"/>
        <end position="70"/>
    </location>
</feature>
<gene>
    <name evidence="2" type="ORF">ILYODFUR_008834</name>
</gene>
<name>A0ABV0TU72_9TELE</name>
<keyword evidence="1" id="KW-1133">Transmembrane helix</keyword>
<keyword evidence="1" id="KW-0812">Transmembrane</keyword>
<proteinExistence type="predicted"/>
<evidence type="ECO:0000256" key="1">
    <source>
        <dbReference type="SAM" id="Phobius"/>
    </source>
</evidence>
<keyword evidence="1" id="KW-0472">Membrane</keyword>
<dbReference type="EMBL" id="JAHRIQ010046945">
    <property type="protein sequence ID" value="MEQ2236084.1"/>
    <property type="molecule type" value="Genomic_DNA"/>
</dbReference>
<evidence type="ECO:0000313" key="3">
    <source>
        <dbReference type="Proteomes" id="UP001482620"/>
    </source>
</evidence>
<comment type="caution">
    <text evidence="2">The sequence shown here is derived from an EMBL/GenBank/DDBJ whole genome shotgun (WGS) entry which is preliminary data.</text>
</comment>
<feature type="transmembrane region" description="Helical" evidence="1">
    <location>
        <begin position="23"/>
        <end position="44"/>
    </location>
</feature>
<reference evidence="2 3" key="1">
    <citation type="submission" date="2021-06" db="EMBL/GenBank/DDBJ databases">
        <authorList>
            <person name="Palmer J.M."/>
        </authorList>
    </citation>
    <scope>NUCLEOTIDE SEQUENCE [LARGE SCALE GENOMIC DNA]</scope>
    <source>
        <strain evidence="3">if_2019</strain>
        <tissue evidence="2">Muscle</tissue>
    </source>
</reference>
<protein>
    <submittedName>
        <fullName evidence="2">Uncharacterized protein</fullName>
    </submittedName>
</protein>
<keyword evidence="3" id="KW-1185">Reference proteome</keyword>
<dbReference type="Proteomes" id="UP001482620">
    <property type="component" value="Unassembled WGS sequence"/>
</dbReference>
<evidence type="ECO:0000313" key="2">
    <source>
        <dbReference type="EMBL" id="MEQ2236084.1"/>
    </source>
</evidence>
<sequence>MDSWQKWRIVCLSILSVEDVEDVYIIGCLITGFLLFGVGGYLAYREIRKTSAAVLVIVRLPGMITGRLRFLDSGVKWDKSWRKLFARIWRKGPGIWLFGFAIEKHQRDSRESWKRVTAAAVPTVLLALTLISIFVWIMKNKVWKKQPRPEARQVPREQMKATEENVVYAAINFTKKHDDQLYSNIRSAQSRRHMKNRQEEMVEYSSVNFDRATAAPR</sequence>
<accession>A0ABV0TU72</accession>
<feature type="transmembrane region" description="Helical" evidence="1">
    <location>
        <begin position="116"/>
        <end position="138"/>
    </location>
</feature>